<dbReference type="InterPro" id="IPR002716">
    <property type="entry name" value="PIN_dom"/>
</dbReference>
<feature type="binding site" evidence="5">
    <location>
        <position position="39"/>
    </location>
    <ligand>
        <name>Mg(2+)</name>
        <dbReference type="ChEBI" id="CHEBI:18420"/>
    </ligand>
</feature>
<dbReference type="EC" id="3.1.-.-" evidence="5"/>
<dbReference type="Proteomes" id="UP000554766">
    <property type="component" value="Unassembled WGS sequence"/>
</dbReference>
<keyword evidence="5" id="KW-0460">Magnesium</keyword>
<keyword evidence="1 5" id="KW-1277">Toxin-antitoxin system</keyword>
<dbReference type="HAMAP" id="MF_00265">
    <property type="entry name" value="VapC_Nob1"/>
    <property type="match status" value="1"/>
</dbReference>
<sequence length="182" mass="20880">MPWSWLSRVRRLLGSPWRSWSRRAVRSRRGTSRVSVIVDTSFLLPTLGVEVEEECMEVVPLFRKAEVWYLEVALLEAMWKILKLVGREKLERVRLGLEAIRASYRVAEPPPEAYTKAVEIFDKGHRDYIDALHYATASALGAPFLTVDYRFIDFLRGAGYRVEGVVITPRELRKMLGGSLGK</sequence>
<proteinExistence type="inferred from homology"/>
<evidence type="ECO:0000256" key="5">
    <source>
        <dbReference type="HAMAP-Rule" id="MF_00265"/>
    </source>
</evidence>
<protein>
    <recommendedName>
        <fullName evidence="5">Ribonuclease VapC</fullName>
        <shortName evidence="5">RNase VapC</shortName>
        <ecNumber evidence="5">3.1.-.-</ecNumber>
    </recommendedName>
    <alternativeName>
        <fullName evidence="5">Putative toxin VapC</fullName>
    </alternativeName>
</protein>
<accession>A0A7L4PB15</accession>
<dbReference type="AlphaFoldDB" id="A0A7L4PB15"/>
<feature type="binding site" evidence="5">
    <location>
        <position position="130"/>
    </location>
    <ligand>
        <name>Mg(2+)</name>
        <dbReference type="ChEBI" id="CHEBI:18420"/>
    </ligand>
</feature>
<dbReference type="GO" id="GO:0000287">
    <property type="term" value="F:magnesium ion binding"/>
    <property type="evidence" value="ECO:0007669"/>
    <property type="project" value="UniProtKB-UniRule"/>
</dbReference>
<evidence type="ECO:0000256" key="1">
    <source>
        <dbReference type="ARBA" id="ARBA00022649"/>
    </source>
</evidence>
<dbReference type="InterPro" id="IPR022907">
    <property type="entry name" value="VapC_family"/>
</dbReference>
<keyword evidence="3 5" id="KW-0479">Metal-binding</keyword>
<evidence type="ECO:0000313" key="7">
    <source>
        <dbReference type="EMBL" id="NYR15056.1"/>
    </source>
</evidence>
<keyword evidence="2 5" id="KW-0540">Nuclease</keyword>
<evidence type="ECO:0000259" key="6">
    <source>
        <dbReference type="Pfam" id="PF01850"/>
    </source>
</evidence>
<keyword evidence="4 5" id="KW-0378">Hydrolase</keyword>
<evidence type="ECO:0000256" key="3">
    <source>
        <dbReference type="ARBA" id="ARBA00022723"/>
    </source>
</evidence>
<dbReference type="GO" id="GO:0016787">
    <property type="term" value="F:hydrolase activity"/>
    <property type="evidence" value="ECO:0007669"/>
    <property type="project" value="UniProtKB-KW"/>
</dbReference>
<dbReference type="InterPro" id="IPR029060">
    <property type="entry name" value="PIN-like_dom_sf"/>
</dbReference>
<dbReference type="EMBL" id="JAAVJF010000001">
    <property type="protein sequence ID" value="NYR15056.1"/>
    <property type="molecule type" value="Genomic_DNA"/>
</dbReference>
<dbReference type="GO" id="GO:0090729">
    <property type="term" value="F:toxin activity"/>
    <property type="evidence" value="ECO:0007669"/>
    <property type="project" value="UniProtKB-KW"/>
</dbReference>
<dbReference type="SUPFAM" id="SSF88723">
    <property type="entry name" value="PIN domain-like"/>
    <property type="match status" value="1"/>
</dbReference>
<dbReference type="Gene3D" id="3.40.50.1010">
    <property type="entry name" value="5'-nuclease"/>
    <property type="match status" value="1"/>
</dbReference>
<reference evidence="7 8" key="1">
    <citation type="journal article" date="2020" name="Nat. Commun.">
        <title>The structures of two archaeal type IV pili illuminate evolutionary relationships.</title>
        <authorList>
            <person name="Wang F."/>
            <person name="Baquero D.P."/>
            <person name="Su Z."/>
            <person name="Beltran L.C."/>
            <person name="Prangishvili D."/>
            <person name="Krupovic M."/>
            <person name="Egelman E.H."/>
        </authorList>
    </citation>
    <scope>NUCLEOTIDE SEQUENCE [LARGE SCALE GENOMIC DNA]</scope>
    <source>
        <strain evidence="7 8">2GA</strain>
    </source>
</reference>
<name>A0A7L4PB15_9CREN</name>
<comment type="cofactor">
    <cofactor evidence="5">
        <name>Mg(2+)</name>
        <dbReference type="ChEBI" id="CHEBI:18420"/>
    </cofactor>
</comment>
<comment type="similarity">
    <text evidence="5">Belongs to the PINc/VapC protein family.</text>
</comment>
<evidence type="ECO:0000313" key="8">
    <source>
        <dbReference type="Proteomes" id="UP000554766"/>
    </source>
</evidence>
<gene>
    <name evidence="5" type="primary">vapC</name>
    <name evidence="7" type="ORF">HC235_03625</name>
</gene>
<organism evidence="7 8">
    <name type="scientific">Pyrobaculum arsenaticum</name>
    <dbReference type="NCBI Taxonomy" id="121277"/>
    <lineage>
        <taxon>Archaea</taxon>
        <taxon>Thermoproteota</taxon>
        <taxon>Thermoprotei</taxon>
        <taxon>Thermoproteales</taxon>
        <taxon>Thermoproteaceae</taxon>
        <taxon>Pyrobaculum</taxon>
    </lineage>
</organism>
<dbReference type="GO" id="GO:0004540">
    <property type="term" value="F:RNA nuclease activity"/>
    <property type="evidence" value="ECO:0007669"/>
    <property type="project" value="InterPro"/>
</dbReference>
<comment type="function">
    <text evidence="5">Toxic component of a toxin-antitoxin (TA) system. An RNase.</text>
</comment>
<evidence type="ECO:0000256" key="2">
    <source>
        <dbReference type="ARBA" id="ARBA00022722"/>
    </source>
</evidence>
<evidence type="ECO:0000256" key="4">
    <source>
        <dbReference type="ARBA" id="ARBA00022801"/>
    </source>
</evidence>
<keyword evidence="8" id="KW-1185">Reference proteome</keyword>
<comment type="caution">
    <text evidence="7">The sequence shown here is derived from an EMBL/GenBank/DDBJ whole genome shotgun (WGS) entry which is preliminary data.</text>
</comment>
<keyword evidence="5" id="KW-0800">Toxin</keyword>
<dbReference type="Pfam" id="PF01850">
    <property type="entry name" value="PIN"/>
    <property type="match status" value="1"/>
</dbReference>
<feature type="domain" description="PIN" evidence="6">
    <location>
        <begin position="36"/>
        <end position="153"/>
    </location>
</feature>